<evidence type="ECO:0000256" key="6">
    <source>
        <dbReference type="ARBA" id="ARBA00022723"/>
    </source>
</evidence>
<keyword evidence="5" id="KW-0819">tRNA processing</keyword>
<dbReference type="InterPro" id="IPR012180">
    <property type="entry name" value="Bifunc_ATPase/PTrfase"/>
</dbReference>
<keyword evidence="4" id="KW-0963">Cytoplasm</keyword>
<evidence type="ECO:0000256" key="3">
    <source>
        <dbReference type="ARBA" id="ARBA00019010"/>
    </source>
</evidence>
<keyword evidence="7" id="KW-0547">Nucleotide-binding</keyword>
<feature type="domain" description="Aminoglycoside phosphotransferase" evidence="11">
    <location>
        <begin position="192"/>
        <end position="420"/>
    </location>
</feature>
<protein>
    <recommendedName>
        <fullName evidence="3">tRNA threonylcarbamoyladenosine biosynthesis protein TsaE</fullName>
    </recommendedName>
    <alternativeName>
        <fullName evidence="10">t(6)A37 threonylcarbamoyladenosine biosynthesis protein TsaE</fullName>
    </alternativeName>
</protein>
<reference evidence="12" key="2">
    <citation type="submission" date="2020-09" db="EMBL/GenBank/DDBJ databases">
        <authorList>
            <person name="Sun Q."/>
            <person name="Kim S."/>
        </authorList>
    </citation>
    <scope>NUCLEOTIDE SEQUENCE</scope>
    <source>
        <strain evidence="12">KCTC 42097</strain>
    </source>
</reference>
<dbReference type="GO" id="GO:0046872">
    <property type="term" value="F:metal ion binding"/>
    <property type="evidence" value="ECO:0007669"/>
    <property type="project" value="UniProtKB-KW"/>
</dbReference>
<evidence type="ECO:0000256" key="1">
    <source>
        <dbReference type="ARBA" id="ARBA00004496"/>
    </source>
</evidence>
<dbReference type="PANTHER" id="PTHR33540">
    <property type="entry name" value="TRNA THREONYLCARBAMOYLADENOSINE BIOSYNTHESIS PROTEIN TSAE"/>
    <property type="match status" value="1"/>
</dbReference>
<evidence type="ECO:0000259" key="11">
    <source>
        <dbReference type="Pfam" id="PF01636"/>
    </source>
</evidence>
<dbReference type="SUPFAM" id="SSF56112">
    <property type="entry name" value="Protein kinase-like (PK-like)"/>
    <property type="match status" value="1"/>
</dbReference>
<evidence type="ECO:0000256" key="5">
    <source>
        <dbReference type="ARBA" id="ARBA00022694"/>
    </source>
</evidence>
<accession>A0A8J3GGT1</accession>
<dbReference type="Gene3D" id="3.90.1200.10">
    <property type="match status" value="1"/>
</dbReference>
<dbReference type="GO" id="GO:0005524">
    <property type="term" value="F:ATP binding"/>
    <property type="evidence" value="ECO:0007669"/>
    <property type="project" value="UniProtKB-KW"/>
</dbReference>
<dbReference type="PANTHER" id="PTHR33540:SF2">
    <property type="entry name" value="TRNA THREONYLCARBAMOYLADENOSINE BIOSYNTHESIS PROTEIN TSAE"/>
    <property type="match status" value="1"/>
</dbReference>
<dbReference type="GO" id="GO:0005737">
    <property type="term" value="C:cytoplasm"/>
    <property type="evidence" value="ECO:0007669"/>
    <property type="project" value="UniProtKB-SubCell"/>
</dbReference>
<dbReference type="InterPro" id="IPR002575">
    <property type="entry name" value="Aminoglycoside_PTrfase"/>
</dbReference>
<dbReference type="AlphaFoldDB" id="A0A8J3GGT1"/>
<keyword evidence="9" id="KW-0460">Magnesium</keyword>
<dbReference type="NCBIfam" id="TIGR00150">
    <property type="entry name" value="T6A_YjeE"/>
    <property type="match status" value="1"/>
</dbReference>
<dbReference type="Proteomes" id="UP000641137">
    <property type="component" value="Unassembled WGS sequence"/>
</dbReference>
<dbReference type="EMBL" id="BMZO01000007">
    <property type="protein sequence ID" value="GHC74571.1"/>
    <property type="molecule type" value="Genomic_DNA"/>
</dbReference>
<organism evidence="12 13">
    <name type="scientific">Limoniibacter endophyticus</name>
    <dbReference type="NCBI Taxonomy" id="1565040"/>
    <lineage>
        <taxon>Bacteria</taxon>
        <taxon>Pseudomonadati</taxon>
        <taxon>Pseudomonadota</taxon>
        <taxon>Alphaproteobacteria</taxon>
        <taxon>Hyphomicrobiales</taxon>
        <taxon>Bartonellaceae</taxon>
        <taxon>Limoniibacter</taxon>
    </lineage>
</organism>
<reference evidence="12" key="1">
    <citation type="journal article" date="2014" name="Int. J. Syst. Evol. Microbiol.">
        <title>Complete genome sequence of Corynebacterium casei LMG S-19264T (=DSM 44701T), isolated from a smear-ripened cheese.</title>
        <authorList>
            <consortium name="US DOE Joint Genome Institute (JGI-PGF)"/>
            <person name="Walter F."/>
            <person name="Albersmeier A."/>
            <person name="Kalinowski J."/>
            <person name="Ruckert C."/>
        </authorList>
    </citation>
    <scope>NUCLEOTIDE SEQUENCE</scope>
    <source>
        <strain evidence="12">KCTC 42097</strain>
    </source>
</reference>
<dbReference type="InterPro" id="IPR003442">
    <property type="entry name" value="T6A_TsaE"/>
</dbReference>
<dbReference type="InterPro" id="IPR027417">
    <property type="entry name" value="P-loop_NTPase"/>
</dbReference>
<dbReference type="PIRSF" id="PIRSF036599">
    <property type="entry name" value="AtpPhos"/>
    <property type="match status" value="1"/>
</dbReference>
<sequence length="502" mass="56137">MNDYSTIELHLPDDAATQRFGQDLAAALHRGDVLMLKGDLGAGKSTLARSIIRALAGDAELEVPSPTFTLVQSYQTALPAYHYDLYRLGDQDEIFELGFDEASSSGVCLVEWPQMAEAHMPADGLVISLTEADDGGRYAELAGPKEKMDRLNRAMEQRRFLENSGWRNARREYLSGDASARHYEHVFVEDRDAILVDSPALVPAGPMNSTKSYADIAHIALNCTSFFAVGEILRGGGLRVPSIYAKDLDNGFLLLENLGHDGIVDADGKPIAERYLAAADMLATMHSRAWPRTHVEAGISYELPPFDRDAIMAELDLLVDWYVPERTGGPAPSSLRAEYHALWHEALDGIEEGEKTIMLRDFHSPNILWQEASEGSDRVGLIDFQDALWGPSAYDLASLAFDARVDVPANMENAILERYLERRKDTALFEAEGFRRAYALMALQRNSKILGIFVRLNRRDGKPGYMRHLPRISGYIRRALDHPRLGSLREFYIRNRLIDNVE</sequence>
<comment type="subcellular location">
    <subcellularLocation>
        <location evidence="1">Cytoplasm</location>
    </subcellularLocation>
</comment>
<comment type="caution">
    <text evidence="12">The sequence shown here is derived from an EMBL/GenBank/DDBJ whole genome shotgun (WGS) entry which is preliminary data.</text>
</comment>
<evidence type="ECO:0000256" key="9">
    <source>
        <dbReference type="ARBA" id="ARBA00022842"/>
    </source>
</evidence>
<keyword evidence="6" id="KW-0479">Metal-binding</keyword>
<keyword evidence="13" id="KW-1185">Reference proteome</keyword>
<dbReference type="Pfam" id="PF02367">
    <property type="entry name" value="TsaE"/>
    <property type="match status" value="1"/>
</dbReference>
<dbReference type="SUPFAM" id="SSF52540">
    <property type="entry name" value="P-loop containing nucleoside triphosphate hydrolases"/>
    <property type="match status" value="1"/>
</dbReference>
<dbReference type="RefSeq" id="WP_189490395.1">
    <property type="nucleotide sequence ID" value="NZ_BMZO01000007.1"/>
</dbReference>
<keyword evidence="8" id="KW-0067">ATP-binding</keyword>
<comment type="similarity">
    <text evidence="2">Belongs to the TsaE family.</text>
</comment>
<evidence type="ECO:0000313" key="13">
    <source>
        <dbReference type="Proteomes" id="UP000641137"/>
    </source>
</evidence>
<evidence type="ECO:0000256" key="2">
    <source>
        <dbReference type="ARBA" id="ARBA00007599"/>
    </source>
</evidence>
<name>A0A8J3GGT1_9HYPH</name>
<evidence type="ECO:0000256" key="4">
    <source>
        <dbReference type="ARBA" id="ARBA00022490"/>
    </source>
</evidence>
<evidence type="ECO:0000256" key="7">
    <source>
        <dbReference type="ARBA" id="ARBA00022741"/>
    </source>
</evidence>
<dbReference type="InterPro" id="IPR011009">
    <property type="entry name" value="Kinase-like_dom_sf"/>
</dbReference>
<gene>
    <name evidence="12" type="ORF">GCM10010136_23880</name>
</gene>
<dbReference type="Gene3D" id="3.30.200.20">
    <property type="entry name" value="Phosphorylase Kinase, domain 1"/>
    <property type="match status" value="1"/>
</dbReference>
<dbReference type="GO" id="GO:0002949">
    <property type="term" value="P:tRNA threonylcarbamoyladenosine modification"/>
    <property type="evidence" value="ECO:0007669"/>
    <property type="project" value="InterPro"/>
</dbReference>
<evidence type="ECO:0000256" key="10">
    <source>
        <dbReference type="ARBA" id="ARBA00032441"/>
    </source>
</evidence>
<evidence type="ECO:0000256" key="8">
    <source>
        <dbReference type="ARBA" id="ARBA00022840"/>
    </source>
</evidence>
<evidence type="ECO:0000313" key="12">
    <source>
        <dbReference type="EMBL" id="GHC74571.1"/>
    </source>
</evidence>
<dbReference type="Pfam" id="PF01636">
    <property type="entry name" value="APH"/>
    <property type="match status" value="1"/>
</dbReference>
<proteinExistence type="inferred from homology"/>
<dbReference type="Gene3D" id="3.40.50.300">
    <property type="entry name" value="P-loop containing nucleotide triphosphate hydrolases"/>
    <property type="match status" value="1"/>
</dbReference>